<dbReference type="GO" id="GO:0016301">
    <property type="term" value="F:kinase activity"/>
    <property type="evidence" value="ECO:0007669"/>
    <property type="project" value="UniProtKB-KW"/>
</dbReference>
<feature type="compositionally biased region" description="Basic residues" evidence="1">
    <location>
        <begin position="20"/>
        <end position="31"/>
    </location>
</feature>
<accession>A0A6J4JT04</accession>
<sequence>PSVLLRAARLHRDLPLGARARARPRASRHTIGRALQPRDRRRRPSRRCRRDGHAEPIPRPARTRARGRDQRARSRRRGARGRHVEPPRSAERGARPPAAPRLLRRRADTRRTQPARRLQRRARRGLALAARHL</sequence>
<gene>
    <name evidence="2" type="ORF">AVDCRST_MAG48-192</name>
</gene>
<dbReference type="EMBL" id="CADCTS010000030">
    <property type="protein sequence ID" value="CAA9286830.1"/>
    <property type="molecule type" value="Genomic_DNA"/>
</dbReference>
<feature type="compositionally biased region" description="Basic residues" evidence="1">
    <location>
        <begin position="39"/>
        <end position="50"/>
    </location>
</feature>
<feature type="non-terminal residue" evidence="2">
    <location>
        <position position="133"/>
    </location>
</feature>
<dbReference type="AlphaFoldDB" id="A0A6J4JT04"/>
<keyword evidence="2" id="KW-0808">Transferase</keyword>
<evidence type="ECO:0000256" key="1">
    <source>
        <dbReference type="SAM" id="MobiDB-lite"/>
    </source>
</evidence>
<feature type="compositionally biased region" description="Basic residues" evidence="1">
    <location>
        <begin position="112"/>
        <end position="124"/>
    </location>
</feature>
<keyword evidence="2" id="KW-0418">Kinase</keyword>
<name>A0A6J4JT04_9ACTN</name>
<evidence type="ECO:0000313" key="2">
    <source>
        <dbReference type="EMBL" id="CAA9286830.1"/>
    </source>
</evidence>
<proteinExistence type="predicted"/>
<organism evidence="2">
    <name type="scientific">uncultured Friedmanniella sp</name>
    <dbReference type="NCBI Taxonomy" id="335381"/>
    <lineage>
        <taxon>Bacteria</taxon>
        <taxon>Bacillati</taxon>
        <taxon>Actinomycetota</taxon>
        <taxon>Actinomycetes</taxon>
        <taxon>Propionibacteriales</taxon>
        <taxon>Nocardioidaceae</taxon>
        <taxon>Friedmanniella</taxon>
        <taxon>environmental samples</taxon>
    </lineage>
</organism>
<feature type="compositionally biased region" description="Basic and acidic residues" evidence="1">
    <location>
        <begin position="82"/>
        <end position="94"/>
    </location>
</feature>
<feature type="region of interest" description="Disordered" evidence="1">
    <location>
        <begin position="16"/>
        <end position="133"/>
    </location>
</feature>
<feature type="non-terminal residue" evidence="2">
    <location>
        <position position="1"/>
    </location>
</feature>
<reference evidence="2" key="1">
    <citation type="submission" date="2020-02" db="EMBL/GenBank/DDBJ databases">
        <authorList>
            <person name="Meier V. D."/>
        </authorList>
    </citation>
    <scope>NUCLEOTIDE SEQUENCE</scope>
    <source>
        <strain evidence="2">AVDCRST_MAG48</strain>
    </source>
</reference>
<protein>
    <submittedName>
        <fullName evidence="2">Cryptic sugar kinase Mak</fullName>
    </submittedName>
</protein>